<name>A0AAV4WG15_CAEEX</name>
<sequence length="66" mass="7393">MFSFGERSIGSAGLGVIELPLLREVIAMVFVLAVRVEVFKLNMISLFIPQTTQVTVSECVMWLYDP</sequence>
<comment type="caution">
    <text evidence="1">The sequence shown here is derived from an EMBL/GenBank/DDBJ whole genome shotgun (WGS) entry which is preliminary data.</text>
</comment>
<organism evidence="1 2">
    <name type="scientific">Caerostris extrusa</name>
    <name type="common">Bark spider</name>
    <name type="synonym">Caerostris bankana</name>
    <dbReference type="NCBI Taxonomy" id="172846"/>
    <lineage>
        <taxon>Eukaryota</taxon>
        <taxon>Metazoa</taxon>
        <taxon>Ecdysozoa</taxon>
        <taxon>Arthropoda</taxon>
        <taxon>Chelicerata</taxon>
        <taxon>Arachnida</taxon>
        <taxon>Araneae</taxon>
        <taxon>Araneomorphae</taxon>
        <taxon>Entelegynae</taxon>
        <taxon>Araneoidea</taxon>
        <taxon>Araneidae</taxon>
        <taxon>Caerostris</taxon>
    </lineage>
</organism>
<proteinExistence type="predicted"/>
<evidence type="ECO:0000313" key="2">
    <source>
        <dbReference type="Proteomes" id="UP001054945"/>
    </source>
</evidence>
<evidence type="ECO:0000313" key="1">
    <source>
        <dbReference type="EMBL" id="GIY80538.1"/>
    </source>
</evidence>
<gene>
    <name evidence="1" type="ORF">CEXT_805671</name>
</gene>
<dbReference type="AlphaFoldDB" id="A0AAV4WG15"/>
<keyword evidence="2" id="KW-1185">Reference proteome</keyword>
<accession>A0AAV4WG15</accession>
<reference evidence="1 2" key="1">
    <citation type="submission" date="2021-06" db="EMBL/GenBank/DDBJ databases">
        <title>Caerostris extrusa draft genome.</title>
        <authorList>
            <person name="Kono N."/>
            <person name="Arakawa K."/>
        </authorList>
    </citation>
    <scope>NUCLEOTIDE SEQUENCE [LARGE SCALE GENOMIC DNA]</scope>
</reference>
<dbReference type="Proteomes" id="UP001054945">
    <property type="component" value="Unassembled WGS sequence"/>
</dbReference>
<protein>
    <submittedName>
        <fullName evidence="1">Uncharacterized protein</fullName>
    </submittedName>
</protein>
<dbReference type="EMBL" id="BPLR01016016">
    <property type="protein sequence ID" value="GIY80538.1"/>
    <property type="molecule type" value="Genomic_DNA"/>
</dbReference>